<keyword evidence="4 6" id="KW-1133">Transmembrane helix</keyword>
<evidence type="ECO:0000256" key="6">
    <source>
        <dbReference type="SAM" id="Phobius"/>
    </source>
</evidence>
<accession>A0A1G2H122</accession>
<evidence type="ECO:0000256" key="4">
    <source>
        <dbReference type="ARBA" id="ARBA00022989"/>
    </source>
</evidence>
<evidence type="ECO:0000313" key="7">
    <source>
        <dbReference type="EMBL" id="OGZ56164.1"/>
    </source>
</evidence>
<dbReference type="GO" id="GO:0015628">
    <property type="term" value="P:protein secretion by the type II secretion system"/>
    <property type="evidence" value="ECO:0007669"/>
    <property type="project" value="InterPro"/>
</dbReference>
<comment type="caution">
    <text evidence="7">The sequence shown here is derived from an EMBL/GenBank/DDBJ whole genome shotgun (WGS) entry which is preliminary data.</text>
</comment>
<dbReference type="NCBIfam" id="TIGR02532">
    <property type="entry name" value="IV_pilin_GFxxxE"/>
    <property type="match status" value="1"/>
</dbReference>
<dbReference type="PANTHER" id="PTHR30093">
    <property type="entry name" value="GENERAL SECRETION PATHWAY PROTEIN G"/>
    <property type="match status" value="1"/>
</dbReference>
<reference evidence="7 8" key="1">
    <citation type="journal article" date="2016" name="Nat. Commun.">
        <title>Thousands of microbial genomes shed light on interconnected biogeochemical processes in an aquifer system.</title>
        <authorList>
            <person name="Anantharaman K."/>
            <person name="Brown C.T."/>
            <person name="Hug L.A."/>
            <person name="Sharon I."/>
            <person name="Castelle C.J."/>
            <person name="Probst A.J."/>
            <person name="Thomas B.C."/>
            <person name="Singh A."/>
            <person name="Wilkins M.J."/>
            <person name="Karaoz U."/>
            <person name="Brodie E.L."/>
            <person name="Williams K.H."/>
            <person name="Hubbard S.S."/>
            <person name="Banfield J.F."/>
        </authorList>
    </citation>
    <scope>NUCLEOTIDE SEQUENCE [LARGE SCALE GENOMIC DNA]</scope>
</reference>
<proteinExistence type="predicted"/>
<organism evidence="7 8">
    <name type="scientific">Candidatus Ryanbacteria bacterium RIFCSPLOWO2_02_FULL_45_11c</name>
    <dbReference type="NCBI Taxonomy" id="1802128"/>
    <lineage>
        <taxon>Bacteria</taxon>
        <taxon>Candidatus Ryaniibacteriota</taxon>
    </lineage>
</organism>
<evidence type="ECO:0000256" key="2">
    <source>
        <dbReference type="ARBA" id="ARBA00022481"/>
    </source>
</evidence>
<evidence type="ECO:0008006" key="9">
    <source>
        <dbReference type="Google" id="ProtNLM"/>
    </source>
</evidence>
<dbReference type="PRINTS" id="PR00813">
    <property type="entry name" value="BCTERIALGSPG"/>
</dbReference>
<evidence type="ECO:0000256" key="5">
    <source>
        <dbReference type="ARBA" id="ARBA00023136"/>
    </source>
</evidence>
<sequence length="204" mass="22684">MVVSPNQYKKGFTLIELLIVIAIIGILASIVLSNLRAARIGAEVVEAIATQRQMHNAAELYYLDMGFYPPDVNRGWDPGFIQALPWNSDEAAGSPPPPPYDVSGEDCSHCPVNWQDIVTANWNGPYFSEWPRFSPWSGKYDYNYWPAGATRNGCTLLPGIYIGVQGDYDNNNTLPSAAEQRMISQNIEAELCENGESQLLLWPL</sequence>
<dbReference type="InterPro" id="IPR045584">
    <property type="entry name" value="Pilin-like"/>
</dbReference>
<comment type="subcellular location">
    <subcellularLocation>
        <location evidence="1">Membrane</location>
        <topology evidence="1">Single-pass membrane protein</topology>
    </subcellularLocation>
</comment>
<dbReference type="PANTHER" id="PTHR30093:SF44">
    <property type="entry name" value="TYPE II SECRETION SYSTEM CORE PROTEIN G"/>
    <property type="match status" value="1"/>
</dbReference>
<dbReference type="SUPFAM" id="SSF54523">
    <property type="entry name" value="Pili subunits"/>
    <property type="match status" value="1"/>
</dbReference>
<feature type="transmembrane region" description="Helical" evidence="6">
    <location>
        <begin position="12"/>
        <end position="32"/>
    </location>
</feature>
<dbReference type="InterPro" id="IPR012902">
    <property type="entry name" value="N_methyl_site"/>
</dbReference>
<evidence type="ECO:0000256" key="3">
    <source>
        <dbReference type="ARBA" id="ARBA00022692"/>
    </source>
</evidence>
<dbReference type="STRING" id="1802128.A3H64_00350"/>
<evidence type="ECO:0000256" key="1">
    <source>
        <dbReference type="ARBA" id="ARBA00004167"/>
    </source>
</evidence>
<dbReference type="AlphaFoldDB" id="A0A1G2H122"/>
<evidence type="ECO:0000313" key="8">
    <source>
        <dbReference type="Proteomes" id="UP000178186"/>
    </source>
</evidence>
<dbReference type="EMBL" id="MHNY01000019">
    <property type="protein sequence ID" value="OGZ56164.1"/>
    <property type="molecule type" value="Genomic_DNA"/>
</dbReference>
<dbReference type="InterPro" id="IPR000983">
    <property type="entry name" value="Bac_GSPG_pilin"/>
</dbReference>
<name>A0A1G2H122_9BACT</name>
<dbReference type="Gene3D" id="3.30.700.10">
    <property type="entry name" value="Glycoprotein, Type 4 Pilin"/>
    <property type="match status" value="1"/>
</dbReference>
<dbReference type="GO" id="GO:0016020">
    <property type="term" value="C:membrane"/>
    <property type="evidence" value="ECO:0007669"/>
    <property type="project" value="UniProtKB-SubCell"/>
</dbReference>
<keyword evidence="2" id="KW-0488">Methylation</keyword>
<keyword evidence="5 6" id="KW-0472">Membrane</keyword>
<keyword evidence="3 6" id="KW-0812">Transmembrane</keyword>
<dbReference type="Pfam" id="PF07963">
    <property type="entry name" value="N_methyl"/>
    <property type="match status" value="1"/>
</dbReference>
<protein>
    <recommendedName>
        <fullName evidence="9">Type II secretion system protein GspG C-terminal domain-containing protein</fullName>
    </recommendedName>
</protein>
<dbReference type="PROSITE" id="PS00409">
    <property type="entry name" value="PROKAR_NTER_METHYL"/>
    <property type="match status" value="1"/>
</dbReference>
<dbReference type="GO" id="GO:0015627">
    <property type="term" value="C:type II protein secretion system complex"/>
    <property type="evidence" value="ECO:0007669"/>
    <property type="project" value="InterPro"/>
</dbReference>
<gene>
    <name evidence="7" type="ORF">A3H64_00350</name>
</gene>
<dbReference type="Proteomes" id="UP000178186">
    <property type="component" value="Unassembled WGS sequence"/>
</dbReference>